<dbReference type="EMBL" id="FORR01000005">
    <property type="protein sequence ID" value="SFJ14369.1"/>
    <property type="molecule type" value="Genomic_DNA"/>
</dbReference>
<gene>
    <name evidence="2" type="ORF">SAMN05421852_10523</name>
</gene>
<reference evidence="2 3" key="1">
    <citation type="submission" date="2016-10" db="EMBL/GenBank/DDBJ databases">
        <authorList>
            <person name="de Groot N.N."/>
        </authorList>
    </citation>
    <scope>NUCLEOTIDE SEQUENCE [LARGE SCALE GENOMIC DNA]</scope>
    <source>
        <strain evidence="2 3">DSM 44778</strain>
    </source>
</reference>
<organism evidence="2 3">
    <name type="scientific">Thermoflavimicrobium dichotomicum</name>
    <dbReference type="NCBI Taxonomy" id="46223"/>
    <lineage>
        <taxon>Bacteria</taxon>
        <taxon>Bacillati</taxon>
        <taxon>Bacillota</taxon>
        <taxon>Bacilli</taxon>
        <taxon>Bacillales</taxon>
        <taxon>Thermoactinomycetaceae</taxon>
        <taxon>Thermoflavimicrobium</taxon>
    </lineage>
</organism>
<proteinExistence type="predicted"/>
<protein>
    <submittedName>
        <fullName evidence="2">TIGR02172 family protein</fullName>
    </submittedName>
</protein>
<evidence type="ECO:0000259" key="1">
    <source>
        <dbReference type="Pfam" id="PF01636"/>
    </source>
</evidence>
<sequence>MTDVTKIREGRTAEIYTWEDEIMIKVFRENIPIAAIYHEFTIHQKIKELSLPIPKVYGISDFKGKKGIIYERIEGSTITQAITKNPFTMKKHAILMARLHLDMHKIDGQELPLQKETLKENITLAPLLDKHTKNKIIRYVDSLPEGSQVCHGDFHPDNILLSPQGPVIIDWITAISGNPFADVARTSLMLQYASLPLEIPGWAQIIIKTLRQKFCQDYIMYYLYQAKGSLMNVREWELPIAAARLSEKIPDTEKEKLLLHIHQLLSIL</sequence>
<dbReference type="RefSeq" id="WP_093229059.1">
    <property type="nucleotide sequence ID" value="NZ_FORR01000005.1"/>
</dbReference>
<dbReference type="PANTHER" id="PTHR21310">
    <property type="entry name" value="AMINOGLYCOSIDE PHOSPHOTRANSFERASE-RELATED-RELATED"/>
    <property type="match status" value="1"/>
</dbReference>
<dbReference type="AlphaFoldDB" id="A0A1I3NYT2"/>
<dbReference type="InterPro" id="IPR011009">
    <property type="entry name" value="Kinase-like_dom_sf"/>
</dbReference>
<dbReference type="Gene3D" id="3.90.1200.10">
    <property type="match status" value="1"/>
</dbReference>
<accession>A0A1I3NYT2</accession>
<keyword evidence="3" id="KW-1185">Reference proteome</keyword>
<dbReference type="Proteomes" id="UP000199545">
    <property type="component" value="Unassembled WGS sequence"/>
</dbReference>
<feature type="domain" description="Aminoglycoside phosphotransferase" evidence="1">
    <location>
        <begin position="20"/>
        <end position="187"/>
    </location>
</feature>
<evidence type="ECO:0000313" key="3">
    <source>
        <dbReference type="Proteomes" id="UP000199545"/>
    </source>
</evidence>
<dbReference type="SUPFAM" id="SSF56112">
    <property type="entry name" value="Protein kinase-like (PK-like)"/>
    <property type="match status" value="1"/>
</dbReference>
<dbReference type="STRING" id="46223.SAMN05421852_10523"/>
<name>A0A1I3NYT2_9BACL</name>
<evidence type="ECO:0000313" key="2">
    <source>
        <dbReference type="EMBL" id="SFJ14369.1"/>
    </source>
</evidence>
<dbReference type="PANTHER" id="PTHR21310:SF40">
    <property type="entry name" value="AMINOGLYCOSIDE PHOSPHOTRANSFERASE DOMAIN-CONTAINING PROTEIN-RELATED"/>
    <property type="match status" value="1"/>
</dbReference>
<dbReference type="InterPro" id="IPR002575">
    <property type="entry name" value="Aminoglycoside_PTrfase"/>
</dbReference>
<dbReference type="Pfam" id="PF01636">
    <property type="entry name" value="APH"/>
    <property type="match status" value="1"/>
</dbReference>
<dbReference type="OrthoDB" id="9800774at2"/>
<dbReference type="InterPro" id="IPR051678">
    <property type="entry name" value="AGP_Transferase"/>
</dbReference>